<dbReference type="Gene3D" id="3.65.10.20">
    <property type="entry name" value="RNA 3'-terminal phosphate cyclase domain"/>
    <property type="match status" value="1"/>
</dbReference>
<evidence type="ECO:0000256" key="4">
    <source>
        <dbReference type="ARBA" id="ARBA00024481"/>
    </source>
</evidence>
<keyword evidence="3 5" id="KW-0547">Nucleotide-binding</keyword>
<dbReference type="PANTHER" id="PTHR11096">
    <property type="entry name" value="RNA 3' TERMINAL PHOSPHATE CYCLASE"/>
    <property type="match status" value="1"/>
</dbReference>
<reference evidence="10" key="1">
    <citation type="journal article" date="2019" name="Int. J. Syst. Evol. Microbiol.">
        <title>The Global Catalogue of Microorganisms (GCM) 10K type strain sequencing project: providing services to taxonomists for standard genome sequencing and annotation.</title>
        <authorList>
            <consortium name="The Broad Institute Genomics Platform"/>
            <consortium name="The Broad Institute Genome Sequencing Center for Infectious Disease"/>
            <person name="Wu L."/>
            <person name="Ma J."/>
        </authorList>
    </citation>
    <scope>NUCLEOTIDE SEQUENCE [LARGE SCALE GENOMIC DNA]</scope>
    <source>
        <strain evidence="10">CGMCC 4.1467</strain>
    </source>
</reference>
<dbReference type="InterPro" id="IPR037136">
    <property type="entry name" value="RNA3'_phos_cyclase_dom_sf"/>
</dbReference>
<dbReference type="SUPFAM" id="SSF55205">
    <property type="entry name" value="EPT/RTPC-like"/>
    <property type="match status" value="2"/>
</dbReference>
<evidence type="ECO:0000256" key="3">
    <source>
        <dbReference type="ARBA" id="ARBA00022741"/>
    </source>
</evidence>
<dbReference type="EMBL" id="JBHTBS010000004">
    <property type="protein sequence ID" value="MFC7337607.1"/>
    <property type="molecule type" value="Genomic_DNA"/>
</dbReference>
<proteinExistence type="inferred from homology"/>
<comment type="function">
    <text evidence="5">Catalyzes the conversion of 3'-phosphate to a 2',3'-cyclic phosphodiester at the end of RNA. The mechanism of action of the enzyme occurs in 3 steps: (A) adenylation of the enzyme by ATP; (B) transfer of adenylate to an RNA-N3'P to produce RNA-N3'PP5'A; (C) and attack of the adjacent 2'-hydroxyl on the 3'-phosphorus in the diester linkage to produce the cyclic end product. The biological role of this enzyme is unknown but it is likely to function in some aspects of cellular RNA processing.</text>
</comment>
<dbReference type="PANTHER" id="PTHR11096:SF0">
    <property type="entry name" value="RNA 3'-TERMINAL PHOSPHATE CYCLASE"/>
    <property type="match status" value="1"/>
</dbReference>
<dbReference type="PIRSF" id="PIRSF005378">
    <property type="entry name" value="RNA3'_term_phos_cycl_euk"/>
    <property type="match status" value="1"/>
</dbReference>
<accession>A0ABW2L829</accession>
<dbReference type="SUPFAM" id="SSF52913">
    <property type="entry name" value="RNA 3'-terminal phosphate cyclase, RPTC, insert domain"/>
    <property type="match status" value="1"/>
</dbReference>
<dbReference type="InterPro" id="IPR013792">
    <property type="entry name" value="RNA3'P_cycl/enolpyr_Trfase_a/b"/>
</dbReference>
<dbReference type="InterPro" id="IPR017770">
    <property type="entry name" value="RNA3'_term_phos_cyc_type_1"/>
</dbReference>
<protein>
    <recommendedName>
        <fullName evidence="5 6">RNA 3'-terminal phosphate cyclase</fullName>
        <shortName evidence="5">RNA cyclase</shortName>
        <shortName evidence="5">RNA-3'-phosphate cyclase</shortName>
        <ecNumber evidence="5 6">6.5.1.4</ecNumber>
    </recommendedName>
</protein>
<keyword evidence="5" id="KW-0067">ATP-binding</keyword>
<dbReference type="Proteomes" id="UP001596472">
    <property type="component" value="Unassembled WGS sequence"/>
</dbReference>
<feature type="binding site" evidence="5">
    <location>
        <begin position="280"/>
        <end position="284"/>
    </location>
    <ligand>
        <name>ATP</name>
        <dbReference type="ChEBI" id="CHEBI:30616"/>
    </ligand>
</feature>
<comment type="similarity">
    <text evidence="1 5">Belongs to the RNA 3'-terminal cyclase family. Type 1 subfamily.</text>
</comment>
<sequence>MKTIQLDGSSGGGQMLRTALSLAMVTGQAFRMTNIRGQRRKPGLMRQHLTCVRAACEISNGTADGAEIGSTELVFRAGKVRGGSYQFAIGTAGSTSLLLQTLLPALWSAKEPSVLRLEGGTHNPMAPPADFIGRVFLPAMAEMGATAELRLIETGFAPVGGGVIECEVEPCAKLHRIEWMERGELREKSIRVPVRDLPMSIAGRVLDSALAAFPCEDAKVVALPEGPGRGVACFVEASFDHGNELCATFGEHGTSSEKVGRRAAKMMNDFIGNGAAVGRHLADQLLLPMALAGGGRFTTMPPDSHVPTNIAVIEEFLPVKFSCEKGDNGVCEVSLRSRDSRAD</sequence>
<keyword evidence="10" id="KW-1185">Reference proteome</keyword>
<feature type="domain" description="RNA 3'-terminal phosphate cyclase insert" evidence="8">
    <location>
        <begin position="181"/>
        <end position="271"/>
    </location>
</feature>
<dbReference type="NCBIfam" id="TIGR03399">
    <property type="entry name" value="RNA_3prim_cycl"/>
    <property type="match status" value="1"/>
</dbReference>
<evidence type="ECO:0000256" key="6">
    <source>
        <dbReference type="NCBIfam" id="TIGR03399"/>
    </source>
</evidence>
<evidence type="ECO:0000256" key="1">
    <source>
        <dbReference type="ARBA" id="ARBA00009206"/>
    </source>
</evidence>
<evidence type="ECO:0000256" key="5">
    <source>
        <dbReference type="HAMAP-Rule" id="MF_00200"/>
    </source>
</evidence>
<dbReference type="HAMAP" id="MF_00200">
    <property type="entry name" value="RTC"/>
    <property type="match status" value="1"/>
</dbReference>
<keyword evidence="5" id="KW-0963">Cytoplasm</keyword>
<dbReference type="NCBIfam" id="NF003246">
    <property type="entry name" value="PRK04204.1-2"/>
    <property type="match status" value="1"/>
</dbReference>
<dbReference type="InterPro" id="IPR036553">
    <property type="entry name" value="RPTC_insert"/>
</dbReference>
<dbReference type="InterPro" id="IPR000228">
    <property type="entry name" value="RNA3'_term_phos_cyc"/>
</dbReference>
<keyword evidence="2 5" id="KW-0436">Ligase</keyword>
<feature type="active site" description="Tele-AMP-histidine intermediate" evidence="5">
    <location>
        <position position="305"/>
    </location>
</feature>
<gene>
    <name evidence="5 9" type="primary">rtcA</name>
    <name evidence="9" type="ORF">ACFQY0_10500</name>
</gene>
<dbReference type="Pfam" id="PF01137">
    <property type="entry name" value="RTC"/>
    <property type="match status" value="1"/>
</dbReference>
<dbReference type="Gene3D" id="3.30.360.20">
    <property type="entry name" value="RNA 3'-terminal phosphate cyclase, insert domain"/>
    <property type="match status" value="1"/>
</dbReference>
<organism evidence="9 10">
    <name type="scientific">Haloferula chungangensis</name>
    <dbReference type="NCBI Taxonomy" id="1048331"/>
    <lineage>
        <taxon>Bacteria</taxon>
        <taxon>Pseudomonadati</taxon>
        <taxon>Verrucomicrobiota</taxon>
        <taxon>Verrucomicrobiia</taxon>
        <taxon>Verrucomicrobiales</taxon>
        <taxon>Verrucomicrobiaceae</taxon>
        <taxon>Haloferula</taxon>
    </lineage>
</organism>
<dbReference type="RefSeq" id="WP_379712048.1">
    <property type="nucleotide sequence ID" value="NZ_JBHTBS010000004.1"/>
</dbReference>
<dbReference type="GO" id="GO:0003963">
    <property type="term" value="F:RNA-3'-phosphate cyclase activity"/>
    <property type="evidence" value="ECO:0007669"/>
    <property type="project" value="UniProtKB-EC"/>
</dbReference>
<comment type="subcellular location">
    <subcellularLocation>
        <location evidence="5">Cytoplasm</location>
    </subcellularLocation>
</comment>
<evidence type="ECO:0000259" key="7">
    <source>
        <dbReference type="Pfam" id="PF01137"/>
    </source>
</evidence>
<dbReference type="InterPro" id="IPR023797">
    <property type="entry name" value="RNA3'_phos_cyclase_dom"/>
</dbReference>
<comment type="catalytic activity">
    <reaction evidence="4 5">
        <text>a 3'-end 3'-phospho-ribonucleotide-RNA + ATP = a 3'-end 2',3'-cyclophospho-ribonucleotide-RNA + AMP + diphosphate</text>
        <dbReference type="Rhea" id="RHEA:23976"/>
        <dbReference type="Rhea" id="RHEA-COMP:10463"/>
        <dbReference type="Rhea" id="RHEA-COMP:10464"/>
        <dbReference type="ChEBI" id="CHEBI:30616"/>
        <dbReference type="ChEBI" id="CHEBI:33019"/>
        <dbReference type="ChEBI" id="CHEBI:83062"/>
        <dbReference type="ChEBI" id="CHEBI:83064"/>
        <dbReference type="ChEBI" id="CHEBI:456215"/>
        <dbReference type="EC" id="6.5.1.4"/>
    </reaction>
</comment>
<name>A0ABW2L829_9BACT</name>
<dbReference type="Pfam" id="PF05189">
    <property type="entry name" value="RTC_insert"/>
    <property type="match status" value="1"/>
</dbReference>
<feature type="domain" description="RNA 3'-terminal phosphate cyclase" evidence="7">
    <location>
        <begin position="10"/>
        <end position="322"/>
    </location>
</feature>
<dbReference type="EC" id="6.5.1.4" evidence="5 6"/>
<feature type="binding site" evidence="5">
    <location>
        <position position="100"/>
    </location>
    <ligand>
        <name>ATP</name>
        <dbReference type="ChEBI" id="CHEBI:30616"/>
    </ligand>
</feature>
<dbReference type="InterPro" id="IPR013791">
    <property type="entry name" value="RNA3'-term_phos_cycl_insert"/>
</dbReference>
<evidence type="ECO:0000259" key="8">
    <source>
        <dbReference type="Pfam" id="PF05189"/>
    </source>
</evidence>
<comment type="caution">
    <text evidence="9">The sequence shown here is derived from an EMBL/GenBank/DDBJ whole genome shotgun (WGS) entry which is preliminary data.</text>
</comment>
<evidence type="ECO:0000313" key="9">
    <source>
        <dbReference type="EMBL" id="MFC7337607.1"/>
    </source>
</evidence>
<evidence type="ECO:0000313" key="10">
    <source>
        <dbReference type="Proteomes" id="UP001596472"/>
    </source>
</evidence>
<evidence type="ECO:0000256" key="2">
    <source>
        <dbReference type="ARBA" id="ARBA00022598"/>
    </source>
</evidence>